<evidence type="ECO:0000313" key="4">
    <source>
        <dbReference type="EMBL" id="NXQ50276.1"/>
    </source>
</evidence>
<dbReference type="SUPFAM" id="SSF48726">
    <property type="entry name" value="Immunoglobulin"/>
    <property type="match status" value="4"/>
</dbReference>
<evidence type="ECO:0000256" key="2">
    <source>
        <dbReference type="SAM" id="Phobius"/>
    </source>
</evidence>
<comment type="caution">
    <text evidence="4">The sequence shown here is derived from an EMBL/GenBank/DDBJ whole genome shotgun (WGS) entry which is preliminary data.</text>
</comment>
<evidence type="ECO:0000259" key="3">
    <source>
        <dbReference type="PROSITE" id="PS50835"/>
    </source>
</evidence>
<keyword evidence="2" id="KW-0472">Membrane</keyword>
<organism evidence="4 5">
    <name type="scientific">Catharus fuscescens</name>
    <name type="common">Veery</name>
    <name type="synonym">Turdus fuscescens</name>
    <dbReference type="NCBI Taxonomy" id="159581"/>
    <lineage>
        <taxon>Eukaryota</taxon>
        <taxon>Metazoa</taxon>
        <taxon>Chordata</taxon>
        <taxon>Craniata</taxon>
        <taxon>Vertebrata</taxon>
        <taxon>Euteleostomi</taxon>
        <taxon>Archelosauria</taxon>
        <taxon>Archosauria</taxon>
        <taxon>Dinosauria</taxon>
        <taxon>Saurischia</taxon>
        <taxon>Theropoda</taxon>
        <taxon>Coelurosauria</taxon>
        <taxon>Aves</taxon>
        <taxon>Neognathae</taxon>
        <taxon>Neoaves</taxon>
        <taxon>Telluraves</taxon>
        <taxon>Australaves</taxon>
        <taxon>Passeriformes</taxon>
        <taxon>Turdidae</taxon>
        <taxon>Catharus</taxon>
    </lineage>
</organism>
<accession>A0A7L2DKN2</accession>
<dbReference type="SMART" id="SM00408">
    <property type="entry name" value="IGc2"/>
    <property type="match status" value="5"/>
</dbReference>
<dbReference type="EMBL" id="VWYD01029549">
    <property type="protein sequence ID" value="NXQ50276.1"/>
    <property type="molecule type" value="Genomic_DNA"/>
</dbReference>
<feature type="domain" description="Ig-like" evidence="3">
    <location>
        <begin position="321"/>
        <end position="406"/>
    </location>
</feature>
<keyword evidence="5" id="KW-1185">Reference proteome</keyword>
<feature type="non-terminal residue" evidence="4">
    <location>
        <position position="1"/>
    </location>
</feature>
<dbReference type="PANTHER" id="PTHR47243:SF1">
    <property type="entry name" value="SIALOADHESIN"/>
    <property type="match status" value="1"/>
</dbReference>
<dbReference type="SMART" id="SM00409">
    <property type="entry name" value="IG"/>
    <property type="match status" value="5"/>
</dbReference>
<dbReference type="InterPro" id="IPR007110">
    <property type="entry name" value="Ig-like_dom"/>
</dbReference>
<sequence>TPTWNHSATPATLSVLYPPRNLRLQSFVESSQGAATILLCSVDSHPPARLTLLRGGHPVASSPPGGGDTPRQSIRVSSSPNALRLEFREASEEDEGEYECQARSALGATHASLTLRVQATRVLVRPSAEVPEGTEVTLSCQTPQAQPGTLYAWFKNGRWVTEGAEPSLGLRGHRSDAGLYSCRAGRGPRAPPATLTVLYAPQEPKFVALVEPRGGRQAVLLCSADGVPSPDIAVSRGQGHPPLATSRGGTSDPRFEVRVTPTSLRVAMAGLEPGDAGLYLCSATNSQGSVATSLRLEVPGELSPSPQIPPVGISRASLEWPMSLSGVTLTVEPSQEVPEGTKATMSCSATAWGDKGDNYTWYRDGRWLWEGQSGSLVLSRVSSADSGSYQCRASGTWGTATSVPVSLSVLCECPQRHPAPLVAVPPPCPHCHPPCPLPDPPRAVSVSTFLENRSGRGAIVLCTAESHPPSRLALHHHGHLLATSLSPAVTPGVRAVPSHNALRVELVAAGTGTGGRYVCVATNALGNATASADLDVHTLSHLQTFQALTGLLVAIVAVATVALLAVKVWPRIRKSRSWSRAEDTLELRSKPDLSQVGTS</sequence>
<dbReference type="GO" id="GO:0005770">
    <property type="term" value="C:late endosome"/>
    <property type="evidence" value="ECO:0007669"/>
    <property type="project" value="TreeGrafter"/>
</dbReference>
<proteinExistence type="predicted"/>
<dbReference type="InterPro" id="IPR003599">
    <property type="entry name" value="Ig_sub"/>
</dbReference>
<feature type="region of interest" description="Disordered" evidence="1">
    <location>
        <begin position="235"/>
        <end position="255"/>
    </location>
</feature>
<protein>
    <submittedName>
        <fullName evidence="4">SN protein</fullName>
    </submittedName>
</protein>
<reference evidence="4 5" key="1">
    <citation type="submission" date="2019-09" db="EMBL/GenBank/DDBJ databases">
        <title>Bird 10,000 Genomes (B10K) Project - Family phase.</title>
        <authorList>
            <person name="Zhang G."/>
        </authorList>
    </citation>
    <scope>NUCLEOTIDE SEQUENCE [LARGE SCALE GENOMIC DNA]</scope>
    <source>
        <strain evidence="4">B10K-DU-001-17</strain>
        <tissue evidence="4">Muscle</tissue>
    </source>
</reference>
<keyword evidence="2" id="KW-0812">Transmembrane</keyword>
<dbReference type="Gene3D" id="2.60.40.10">
    <property type="entry name" value="Immunoglobulins"/>
    <property type="match status" value="5"/>
</dbReference>
<feature type="domain" description="Ig-like" evidence="3">
    <location>
        <begin position="441"/>
        <end position="535"/>
    </location>
</feature>
<dbReference type="PANTHER" id="PTHR47243">
    <property type="entry name" value="SIALOADHESIN"/>
    <property type="match status" value="1"/>
</dbReference>
<feature type="domain" description="Ig-like" evidence="3">
    <location>
        <begin position="120"/>
        <end position="196"/>
    </location>
</feature>
<dbReference type="InterPro" id="IPR003598">
    <property type="entry name" value="Ig_sub2"/>
</dbReference>
<dbReference type="Pfam" id="PF07679">
    <property type="entry name" value="I-set"/>
    <property type="match status" value="2"/>
</dbReference>
<gene>
    <name evidence="4" type="primary">Siglec1_1</name>
    <name evidence="4" type="ORF">CATFUS_R15129</name>
</gene>
<dbReference type="InterPro" id="IPR013783">
    <property type="entry name" value="Ig-like_fold"/>
</dbReference>
<dbReference type="GO" id="GO:0075512">
    <property type="term" value="P:clathrin-dependent endocytosis of virus by host cell"/>
    <property type="evidence" value="ECO:0007669"/>
    <property type="project" value="TreeGrafter"/>
</dbReference>
<dbReference type="PROSITE" id="PS50835">
    <property type="entry name" value="IG_LIKE"/>
    <property type="match status" value="5"/>
</dbReference>
<evidence type="ECO:0000256" key="1">
    <source>
        <dbReference type="SAM" id="MobiDB-lite"/>
    </source>
</evidence>
<dbReference type="GO" id="GO:0046790">
    <property type="term" value="F:virion binding"/>
    <property type="evidence" value="ECO:0007669"/>
    <property type="project" value="TreeGrafter"/>
</dbReference>
<dbReference type="AlphaFoldDB" id="A0A7L2DKN2"/>
<dbReference type="GO" id="GO:0005886">
    <property type="term" value="C:plasma membrane"/>
    <property type="evidence" value="ECO:0007669"/>
    <property type="project" value="TreeGrafter"/>
</dbReference>
<feature type="domain" description="Ig-like" evidence="3">
    <location>
        <begin position="19"/>
        <end position="114"/>
    </location>
</feature>
<feature type="region of interest" description="Disordered" evidence="1">
    <location>
        <begin position="55"/>
        <end position="77"/>
    </location>
</feature>
<dbReference type="Pfam" id="PF13895">
    <property type="entry name" value="Ig_2"/>
    <property type="match status" value="2"/>
</dbReference>
<dbReference type="Proteomes" id="UP000519684">
    <property type="component" value="Unassembled WGS sequence"/>
</dbReference>
<keyword evidence="2" id="KW-1133">Transmembrane helix</keyword>
<feature type="transmembrane region" description="Helical" evidence="2">
    <location>
        <begin position="545"/>
        <end position="566"/>
    </location>
</feature>
<name>A0A7L2DKN2_CATFU</name>
<dbReference type="InterPro" id="IPR013098">
    <property type="entry name" value="Ig_I-set"/>
</dbReference>
<feature type="non-terminal residue" evidence="4">
    <location>
        <position position="599"/>
    </location>
</feature>
<feature type="domain" description="Ig-like" evidence="3">
    <location>
        <begin position="204"/>
        <end position="297"/>
    </location>
</feature>
<evidence type="ECO:0000313" key="5">
    <source>
        <dbReference type="Proteomes" id="UP000519684"/>
    </source>
</evidence>
<dbReference type="GO" id="GO:0005769">
    <property type="term" value="C:early endosome"/>
    <property type="evidence" value="ECO:0007669"/>
    <property type="project" value="TreeGrafter"/>
</dbReference>
<dbReference type="InterPro" id="IPR036179">
    <property type="entry name" value="Ig-like_dom_sf"/>
</dbReference>